<keyword evidence="3" id="KW-1185">Reference proteome</keyword>
<sequence>MKSLSLPSLEQAMGLSPHGFDREYRFVTSWILPPALLASLRLLLSIYVFTTIFFSFGWFSQHWVTWFLKDFTLPEYSFHIKTKAIGYSFSYFTYLSFWGLGFYLLFASIHTFNYARRRMTHLHISWPPVLQILHHALYTTVTCFPLMVTIIFWGSLFNGWSSNTSFYRWHNLSIHGFNSVFALFEILVTRTVPPPLLHLLICCTILSVYLGLAYLTYRTEHFWVYEWLNPKYGAGQIVAHVFGYAGIITGVFAFVWCLIWARGWAVGGRCQGRQEVAPTVRERQEVTTGESTPDLKENVELRTTSSNSYV</sequence>
<feature type="transmembrane region" description="Helical" evidence="1">
    <location>
        <begin position="237"/>
        <end position="261"/>
    </location>
</feature>
<protein>
    <submittedName>
        <fullName evidence="2">Uncharacterized protein</fullName>
    </submittedName>
</protein>
<feature type="transmembrane region" description="Helical" evidence="1">
    <location>
        <begin position="91"/>
        <end position="115"/>
    </location>
</feature>
<accession>A0A9P4NHC1</accession>
<feature type="transmembrane region" description="Helical" evidence="1">
    <location>
        <begin position="169"/>
        <end position="189"/>
    </location>
</feature>
<proteinExistence type="predicted"/>
<evidence type="ECO:0000313" key="3">
    <source>
        <dbReference type="Proteomes" id="UP000800235"/>
    </source>
</evidence>
<feature type="transmembrane region" description="Helical" evidence="1">
    <location>
        <begin position="136"/>
        <end position="157"/>
    </location>
</feature>
<dbReference type="PANTHER" id="PTHR12242:SF1">
    <property type="entry name" value="MYND-TYPE DOMAIN-CONTAINING PROTEIN"/>
    <property type="match status" value="1"/>
</dbReference>
<evidence type="ECO:0000313" key="2">
    <source>
        <dbReference type="EMBL" id="KAF2421487.1"/>
    </source>
</evidence>
<dbReference type="Proteomes" id="UP000800235">
    <property type="component" value="Unassembled WGS sequence"/>
</dbReference>
<comment type="caution">
    <text evidence="2">The sequence shown here is derived from an EMBL/GenBank/DDBJ whole genome shotgun (WGS) entry which is preliminary data.</text>
</comment>
<feature type="transmembrane region" description="Helical" evidence="1">
    <location>
        <begin position="196"/>
        <end position="217"/>
    </location>
</feature>
<dbReference type="AlphaFoldDB" id="A0A9P4NHC1"/>
<dbReference type="PANTHER" id="PTHR12242">
    <property type="entry name" value="OS02G0130600 PROTEIN-RELATED"/>
    <property type="match status" value="1"/>
</dbReference>
<keyword evidence="1" id="KW-0472">Membrane</keyword>
<keyword evidence="1" id="KW-0812">Transmembrane</keyword>
<dbReference type="GO" id="GO:0016020">
    <property type="term" value="C:membrane"/>
    <property type="evidence" value="ECO:0007669"/>
    <property type="project" value="TreeGrafter"/>
</dbReference>
<keyword evidence="1" id="KW-1133">Transmembrane helix</keyword>
<feature type="transmembrane region" description="Helical" evidence="1">
    <location>
        <begin position="35"/>
        <end position="59"/>
    </location>
</feature>
<reference evidence="2" key="1">
    <citation type="journal article" date="2020" name="Stud. Mycol.">
        <title>101 Dothideomycetes genomes: a test case for predicting lifestyles and emergence of pathogens.</title>
        <authorList>
            <person name="Haridas S."/>
            <person name="Albert R."/>
            <person name="Binder M."/>
            <person name="Bloem J."/>
            <person name="Labutti K."/>
            <person name="Salamov A."/>
            <person name="Andreopoulos B."/>
            <person name="Baker S."/>
            <person name="Barry K."/>
            <person name="Bills G."/>
            <person name="Bluhm B."/>
            <person name="Cannon C."/>
            <person name="Castanera R."/>
            <person name="Culley D."/>
            <person name="Daum C."/>
            <person name="Ezra D."/>
            <person name="Gonzalez J."/>
            <person name="Henrissat B."/>
            <person name="Kuo A."/>
            <person name="Liang C."/>
            <person name="Lipzen A."/>
            <person name="Lutzoni F."/>
            <person name="Magnuson J."/>
            <person name="Mondo S."/>
            <person name="Nolan M."/>
            <person name="Ohm R."/>
            <person name="Pangilinan J."/>
            <person name="Park H.-J."/>
            <person name="Ramirez L."/>
            <person name="Alfaro M."/>
            <person name="Sun H."/>
            <person name="Tritt A."/>
            <person name="Yoshinaga Y."/>
            <person name="Zwiers L.-H."/>
            <person name="Turgeon B."/>
            <person name="Goodwin S."/>
            <person name="Spatafora J."/>
            <person name="Crous P."/>
            <person name="Grigoriev I."/>
        </authorList>
    </citation>
    <scope>NUCLEOTIDE SEQUENCE</scope>
    <source>
        <strain evidence="2">CBS 130266</strain>
    </source>
</reference>
<gene>
    <name evidence="2" type="ORF">EJ08DRAFT_653425</name>
</gene>
<evidence type="ECO:0000256" key="1">
    <source>
        <dbReference type="SAM" id="Phobius"/>
    </source>
</evidence>
<dbReference type="OrthoDB" id="419711at2759"/>
<dbReference type="EMBL" id="MU007098">
    <property type="protein sequence ID" value="KAF2421487.1"/>
    <property type="molecule type" value="Genomic_DNA"/>
</dbReference>
<name>A0A9P4NHC1_9PEZI</name>
<organism evidence="2 3">
    <name type="scientific">Tothia fuscella</name>
    <dbReference type="NCBI Taxonomy" id="1048955"/>
    <lineage>
        <taxon>Eukaryota</taxon>
        <taxon>Fungi</taxon>
        <taxon>Dikarya</taxon>
        <taxon>Ascomycota</taxon>
        <taxon>Pezizomycotina</taxon>
        <taxon>Dothideomycetes</taxon>
        <taxon>Pleosporomycetidae</taxon>
        <taxon>Venturiales</taxon>
        <taxon>Cylindrosympodiaceae</taxon>
        <taxon>Tothia</taxon>
    </lineage>
</organism>